<sequence>MKQRKKIVDIQRIISISTFLRKMRFRLELLFKSENVKFLKVDRDHPINIPRTSGDPFACDLQESVNCHIKMVQGVVYVYKDPESLEKNEPFEWPYVDRETKSFSYRRLSYLSSKFQLHLLLNELKESAAQREVPHRDFYNIRKVDTHVHASSCMNQKHLLRFIKKMMKTRAGDVVCYDRNLKKEMTLKEVCENLELTTYELNVDKLDVHAVFESLNIVPYDLNVDMLDVHADRNTFHRFDKFNAKYNPIGESRLREIFIKTDNHINGKYFGRIMKEVMEDLEESKYQNAEYRLSIYGRSRDEWDKLAKWAVQHKILENVFLPLFEVTNDPKSHPELHAFLNHVSGFDSVDDESKTEHIRFDSDTPMPEDWTQVENPPYSYYLYFMYANITVLNHFR</sequence>
<organism evidence="2 3">
    <name type="scientific">Tegillarca granosa</name>
    <name type="common">Malaysian cockle</name>
    <name type="synonym">Anadara granosa</name>
    <dbReference type="NCBI Taxonomy" id="220873"/>
    <lineage>
        <taxon>Eukaryota</taxon>
        <taxon>Metazoa</taxon>
        <taxon>Spiralia</taxon>
        <taxon>Lophotrochozoa</taxon>
        <taxon>Mollusca</taxon>
        <taxon>Bivalvia</taxon>
        <taxon>Autobranchia</taxon>
        <taxon>Pteriomorphia</taxon>
        <taxon>Arcoida</taxon>
        <taxon>Arcoidea</taxon>
        <taxon>Arcidae</taxon>
        <taxon>Tegillarca</taxon>
    </lineage>
</organism>
<dbReference type="InterPro" id="IPR032466">
    <property type="entry name" value="Metal_Hydrolase"/>
</dbReference>
<dbReference type="Gene3D" id="4.10.800.20">
    <property type="match status" value="1"/>
</dbReference>
<dbReference type="PANTHER" id="PTHR11359:SF0">
    <property type="entry name" value="AMP DEAMINASE"/>
    <property type="match status" value="1"/>
</dbReference>
<keyword evidence="3" id="KW-1185">Reference proteome</keyword>
<comment type="similarity">
    <text evidence="1">Belongs to the metallo-dependent hydrolases superfamily. Adenosine and AMP deaminases family.</text>
</comment>
<dbReference type="Pfam" id="PF19326">
    <property type="entry name" value="AMP_deaminase"/>
    <property type="match status" value="2"/>
</dbReference>
<proteinExistence type="inferred from homology"/>
<evidence type="ECO:0008006" key="4">
    <source>
        <dbReference type="Google" id="ProtNLM"/>
    </source>
</evidence>
<evidence type="ECO:0000313" key="2">
    <source>
        <dbReference type="EMBL" id="KAJ8311216.1"/>
    </source>
</evidence>
<evidence type="ECO:0000256" key="1">
    <source>
        <dbReference type="ARBA" id="ARBA00006676"/>
    </source>
</evidence>
<dbReference type="SUPFAM" id="SSF51556">
    <property type="entry name" value="Metallo-dependent hydrolases"/>
    <property type="match status" value="2"/>
</dbReference>
<dbReference type="EMBL" id="JARBDR010000536">
    <property type="protein sequence ID" value="KAJ8311216.1"/>
    <property type="molecule type" value="Genomic_DNA"/>
</dbReference>
<evidence type="ECO:0000313" key="3">
    <source>
        <dbReference type="Proteomes" id="UP001217089"/>
    </source>
</evidence>
<dbReference type="InterPro" id="IPR006329">
    <property type="entry name" value="AMPD"/>
</dbReference>
<protein>
    <recommendedName>
        <fullName evidence="4">AMP deaminase</fullName>
    </recommendedName>
</protein>
<dbReference type="Gene3D" id="3.20.20.140">
    <property type="entry name" value="Metal-dependent hydrolases"/>
    <property type="match status" value="3"/>
</dbReference>
<comment type="caution">
    <text evidence="2">The sequence shown here is derived from an EMBL/GenBank/DDBJ whole genome shotgun (WGS) entry which is preliminary data.</text>
</comment>
<accession>A0ABQ9F4T3</accession>
<dbReference type="Proteomes" id="UP001217089">
    <property type="component" value="Unassembled WGS sequence"/>
</dbReference>
<name>A0ABQ9F4T3_TEGGR</name>
<reference evidence="2 3" key="1">
    <citation type="submission" date="2022-12" db="EMBL/GenBank/DDBJ databases">
        <title>Chromosome-level genome of Tegillarca granosa.</title>
        <authorList>
            <person name="Kim J."/>
        </authorList>
    </citation>
    <scope>NUCLEOTIDE SEQUENCE [LARGE SCALE GENOMIC DNA]</scope>
    <source>
        <strain evidence="2">Teg-2019</strain>
        <tissue evidence="2">Adductor muscle</tissue>
    </source>
</reference>
<gene>
    <name evidence="2" type="ORF">KUTeg_011232</name>
</gene>
<feature type="non-terminal residue" evidence="2">
    <location>
        <position position="396"/>
    </location>
</feature>
<dbReference type="PANTHER" id="PTHR11359">
    <property type="entry name" value="AMP DEAMINASE"/>
    <property type="match status" value="1"/>
</dbReference>